<dbReference type="GO" id="GO:0003677">
    <property type="term" value="F:DNA binding"/>
    <property type="evidence" value="ECO:0007669"/>
    <property type="project" value="UniProtKB-KW"/>
</dbReference>
<evidence type="ECO:0000256" key="3">
    <source>
        <dbReference type="ARBA" id="ARBA00023125"/>
    </source>
</evidence>
<feature type="coiled-coil region" evidence="6">
    <location>
        <begin position="64"/>
        <end position="112"/>
    </location>
</feature>
<accession>A0A816QQK9</accession>
<keyword evidence="3" id="KW-0238">DNA-binding</keyword>
<dbReference type="PROSITE" id="PS50217">
    <property type="entry name" value="BZIP"/>
    <property type="match status" value="1"/>
</dbReference>
<dbReference type="PANTHER" id="PTHR45764:SF38">
    <property type="entry name" value="BZIP TRANSCRIPTION FACTOR 44"/>
    <property type="match status" value="1"/>
</dbReference>
<dbReference type="GO" id="GO:0003700">
    <property type="term" value="F:DNA-binding transcription factor activity"/>
    <property type="evidence" value="ECO:0007669"/>
    <property type="project" value="InterPro"/>
</dbReference>
<dbReference type="SUPFAM" id="SSF57959">
    <property type="entry name" value="Leucine zipper domain"/>
    <property type="match status" value="1"/>
</dbReference>
<evidence type="ECO:0000256" key="6">
    <source>
        <dbReference type="SAM" id="Coils"/>
    </source>
</evidence>
<protein>
    <submittedName>
        <fullName evidence="8">(rape) hypothetical protein</fullName>
    </submittedName>
</protein>
<dbReference type="EMBL" id="HG994370">
    <property type="protein sequence ID" value="CAF2064978.1"/>
    <property type="molecule type" value="Genomic_DNA"/>
</dbReference>
<reference evidence="8" key="1">
    <citation type="submission" date="2021-01" db="EMBL/GenBank/DDBJ databases">
        <authorList>
            <consortium name="Genoscope - CEA"/>
            <person name="William W."/>
        </authorList>
    </citation>
    <scope>NUCLEOTIDE SEQUENCE</scope>
</reference>
<evidence type="ECO:0000256" key="4">
    <source>
        <dbReference type="ARBA" id="ARBA00023163"/>
    </source>
</evidence>
<sequence>MMNKPEMRSCMTCNWSPVLTTSLPNSGSESDLVQRDLINERKRKRLESNRESARRSRMRKREHLVGLTTQLEQLRKDNRKATIAIDVTTEQYDKMEAENSVMRAQVTELNHRLNSLNQIIAFPESYSSAAGGFGTVTGHSAAGGFGMEMAPSAAGGFGMETAPSAAGGFGMEAAPSAAGGFGVPSAPSAAGVFGMATAPSAAGGFEMETGDYAAGGFGVATAPSAAGVFGMATAPSAAGGFEMETGYIAAGGFEMETGYTAAGGFGMETGQGGGVADYGDGWSSGGGGGFYDGGEMDPFDLGFYDEPPNMASASAGVGDVLNCW</sequence>
<dbReference type="AlphaFoldDB" id="A0A816QQK9"/>
<dbReference type="SMART" id="SM00338">
    <property type="entry name" value="BRLZ"/>
    <property type="match status" value="1"/>
</dbReference>
<dbReference type="Pfam" id="PF00170">
    <property type="entry name" value="bZIP_1"/>
    <property type="match status" value="1"/>
</dbReference>
<evidence type="ECO:0000313" key="8">
    <source>
        <dbReference type="EMBL" id="CAF2064978.1"/>
    </source>
</evidence>
<dbReference type="CDD" id="cd14702">
    <property type="entry name" value="bZIP_plant_GBF1"/>
    <property type="match status" value="1"/>
</dbReference>
<dbReference type="Proteomes" id="UP001295469">
    <property type="component" value="Chromosome C06"/>
</dbReference>
<keyword evidence="5" id="KW-0539">Nucleus</keyword>
<dbReference type="InterPro" id="IPR045314">
    <property type="entry name" value="bZIP_plant_GBF1"/>
</dbReference>
<organism evidence="8">
    <name type="scientific">Brassica napus</name>
    <name type="common">Rape</name>
    <dbReference type="NCBI Taxonomy" id="3708"/>
    <lineage>
        <taxon>Eukaryota</taxon>
        <taxon>Viridiplantae</taxon>
        <taxon>Streptophyta</taxon>
        <taxon>Embryophyta</taxon>
        <taxon>Tracheophyta</taxon>
        <taxon>Spermatophyta</taxon>
        <taxon>Magnoliopsida</taxon>
        <taxon>eudicotyledons</taxon>
        <taxon>Gunneridae</taxon>
        <taxon>Pentapetalae</taxon>
        <taxon>rosids</taxon>
        <taxon>malvids</taxon>
        <taxon>Brassicales</taxon>
        <taxon>Brassicaceae</taxon>
        <taxon>Brassiceae</taxon>
        <taxon>Brassica</taxon>
    </lineage>
</organism>
<dbReference type="FunFam" id="1.20.5.170:FF:000020">
    <property type="entry name" value="BZIP transcription factor"/>
    <property type="match status" value="1"/>
</dbReference>
<dbReference type="PROSITE" id="PS00036">
    <property type="entry name" value="BZIP_BASIC"/>
    <property type="match status" value="1"/>
</dbReference>
<dbReference type="GO" id="GO:0005634">
    <property type="term" value="C:nucleus"/>
    <property type="evidence" value="ECO:0007669"/>
    <property type="project" value="UniProtKB-SubCell"/>
</dbReference>
<dbReference type="GO" id="GO:0046982">
    <property type="term" value="F:protein heterodimerization activity"/>
    <property type="evidence" value="ECO:0007669"/>
    <property type="project" value="UniProtKB-ARBA"/>
</dbReference>
<comment type="subcellular location">
    <subcellularLocation>
        <location evidence="1">Nucleus</location>
    </subcellularLocation>
</comment>
<evidence type="ECO:0000256" key="2">
    <source>
        <dbReference type="ARBA" id="ARBA00023015"/>
    </source>
</evidence>
<dbReference type="InterPro" id="IPR046347">
    <property type="entry name" value="bZIP_sf"/>
</dbReference>
<dbReference type="Gene3D" id="1.20.5.170">
    <property type="match status" value="1"/>
</dbReference>
<dbReference type="PANTHER" id="PTHR45764">
    <property type="entry name" value="BZIP TRANSCRIPTION FACTOR 44"/>
    <property type="match status" value="1"/>
</dbReference>
<dbReference type="InterPro" id="IPR004827">
    <property type="entry name" value="bZIP"/>
</dbReference>
<evidence type="ECO:0000259" key="7">
    <source>
        <dbReference type="PROSITE" id="PS50217"/>
    </source>
</evidence>
<evidence type="ECO:0000256" key="1">
    <source>
        <dbReference type="ARBA" id="ARBA00004123"/>
    </source>
</evidence>
<feature type="domain" description="BZIP" evidence="7">
    <location>
        <begin position="39"/>
        <end position="102"/>
    </location>
</feature>
<keyword evidence="6" id="KW-0175">Coiled coil</keyword>
<keyword evidence="2" id="KW-0805">Transcription regulation</keyword>
<keyword evidence="4" id="KW-0804">Transcription</keyword>
<name>A0A816QQK9_BRANA</name>
<gene>
    <name evidence="8" type="ORF">DARMORV10_C06P49380.1</name>
</gene>
<proteinExistence type="predicted"/>
<evidence type="ECO:0000256" key="5">
    <source>
        <dbReference type="ARBA" id="ARBA00023242"/>
    </source>
</evidence>